<dbReference type="OrthoDB" id="9797178at2"/>
<protein>
    <submittedName>
        <fullName evidence="2">GNAT family N-acetyltransferase</fullName>
    </submittedName>
</protein>
<dbReference type="KEGG" id="ocm:CBP12_00310"/>
<feature type="domain" description="N-acetyltransferase" evidence="1">
    <location>
        <begin position="2"/>
        <end position="145"/>
    </location>
</feature>
<dbReference type="EMBL" id="CP021376">
    <property type="protein sequence ID" value="ART78783.1"/>
    <property type="molecule type" value="Genomic_DNA"/>
</dbReference>
<evidence type="ECO:0000313" key="2">
    <source>
        <dbReference type="EMBL" id="ART78783.1"/>
    </source>
</evidence>
<dbReference type="Pfam" id="PF13508">
    <property type="entry name" value="Acetyltransf_7"/>
    <property type="match status" value="1"/>
</dbReference>
<dbReference type="PROSITE" id="PS51186">
    <property type="entry name" value="GNAT"/>
    <property type="match status" value="1"/>
</dbReference>
<name>A0A1Y0CTV9_9GAMM</name>
<accession>A0A1Y0CTV9</accession>
<dbReference type="AlphaFoldDB" id="A0A1Y0CTV9"/>
<gene>
    <name evidence="2" type="ORF">CBP12_00310</name>
</gene>
<keyword evidence="3" id="KW-1185">Reference proteome</keyword>
<organism evidence="2 3">
    <name type="scientific">Oceanisphaera avium</name>
    <dbReference type="NCBI Taxonomy" id="1903694"/>
    <lineage>
        <taxon>Bacteria</taxon>
        <taxon>Pseudomonadati</taxon>
        <taxon>Pseudomonadota</taxon>
        <taxon>Gammaproteobacteria</taxon>
        <taxon>Aeromonadales</taxon>
        <taxon>Aeromonadaceae</taxon>
        <taxon>Oceanisphaera</taxon>
    </lineage>
</organism>
<dbReference type="InterPro" id="IPR000182">
    <property type="entry name" value="GNAT_dom"/>
</dbReference>
<dbReference type="GO" id="GO:0016747">
    <property type="term" value="F:acyltransferase activity, transferring groups other than amino-acyl groups"/>
    <property type="evidence" value="ECO:0007669"/>
    <property type="project" value="InterPro"/>
</dbReference>
<sequence>MLICRTERPGDGEEIDELVCAAFGQEQAGDLVWALREQAAISLSQVAEYDGAIMGHLLMSSVFINGEDSGWLALSPVSVWPECQGQGIASALIRAALDCANELDWAGVVVLGKSDFFSRFGFKPAAEFGLEYSSANETLMAMAFKQPTIRGQVTYHPAFDTLLEK</sequence>
<dbReference type="Gene3D" id="3.40.630.30">
    <property type="match status" value="1"/>
</dbReference>
<dbReference type="Proteomes" id="UP000243793">
    <property type="component" value="Chromosome"/>
</dbReference>
<reference evidence="3" key="1">
    <citation type="submission" date="2017-05" db="EMBL/GenBank/DDBJ databases">
        <authorList>
            <person name="Sung H."/>
        </authorList>
    </citation>
    <scope>NUCLEOTIDE SEQUENCE [LARGE SCALE GENOMIC DNA]</scope>
    <source>
        <strain evidence="3">AMac2203</strain>
    </source>
</reference>
<keyword evidence="2" id="KW-0808">Transferase</keyword>
<evidence type="ECO:0000259" key="1">
    <source>
        <dbReference type="PROSITE" id="PS51186"/>
    </source>
</evidence>
<dbReference type="InterPro" id="IPR016181">
    <property type="entry name" value="Acyl_CoA_acyltransferase"/>
</dbReference>
<dbReference type="CDD" id="cd04301">
    <property type="entry name" value="NAT_SF"/>
    <property type="match status" value="1"/>
</dbReference>
<evidence type="ECO:0000313" key="3">
    <source>
        <dbReference type="Proteomes" id="UP000243793"/>
    </source>
</evidence>
<dbReference type="RefSeq" id="WP_086961863.1">
    <property type="nucleotide sequence ID" value="NZ_CP021376.1"/>
</dbReference>
<proteinExistence type="predicted"/>
<dbReference type="SUPFAM" id="SSF55729">
    <property type="entry name" value="Acyl-CoA N-acyltransferases (Nat)"/>
    <property type="match status" value="1"/>
</dbReference>